<accession>A0ABV3Q9P1</accession>
<reference evidence="1 2" key="1">
    <citation type="submission" date="2024-06" db="EMBL/GenBank/DDBJ databases">
        <authorList>
            <person name="Woo H."/>
        </authorList>
    </citation>
    <scope>NUCLEOTIDE SEQUENCE [LARGE SCALE GENOMIC DNA]</scope>
    <source>
        <strain evidence="1 2">Si-c</strain>
    </source>
</reference>
<dbReference type="EMBL" id="JBFOHK010000001">
    <property type="protein sequence ID" value="MEW9570539.1"/>
    <property type="molecule type" value="Genomic_DNA"/>
</dbReference>
<keyword evidence="2" id="KW-1185">Reference proteome</keyword>
<gene>
    <name evidence="1" type="ORF">ABQJ54_02105</name>
</gene>
<evidence type="ECO:0000313" key="2">
    <source>
        <dbReference type="Proteomes" id="UP001556220"/>
    </source>
</evidence>
<protein>
    <submittedName>
        <fullName evidence="1">Uncharacterized protein</fullName>
    </submittedName>
</protein>
<dbReference type="Proteomes" id="UP001556220">
    <property type="component" value="Unassembled WGS sequence"/>
</dbReference>
<evidence type="ECO:0000313" key="1">
    <source>
        <dbReference type="EMBL" id="MEW9570539.1"/>
    </source>
</evidence>
<sequence length="62" mass="6849">MQANRPLTDIHDDLLAACVCIGVLADHIAEHGLKDQVLINLERAMDGLRRLMVERRTLGGTV</sequence>
<dbReference type="RefSeq" id="WP_367852625.1">
    <property type="nucleotide sequence ID" value="NZ_JBFOHK010000001.1"/>
</dbReference>
<proteinExistence type="predicted"/>
<name>A0ABV3Q9P1_9GAMM</name>
<comment type="caution">
    <text evidence="1">The sequence shown here is derived from an EMBL/GenBank/DDBJ whole genome shotgun (WGS) entry which is preliminary data.</text>
</comment>
<organism evidence="1 2">
    <name type="scientific">Rhodanobacter lycopersici</name>
    <dbReference type="NCBI Taxonomy" id="3162487"/>
    <lineage>
        <taxon>Bacteria</taxon>
        <taxon>Pseudomonadati</taxon>
        <taxon>Pseudomonadota</taxon>
        <taxon>Gammaproteobacteria</taxon>
        <taxon>Lysobacterales</taxon>
        <taxon>Rhodanobacteraceae</taxon>
        <taxon>Rhodanobacter</taxon>
    </lineage>
</organism>